<dbReference type="KEGG" id="cph:Cpha266_0260"/>
<protein>
    <recommendedName>
        <fullName evidence="3">Lipoprotein</fullName>
    </recommendedName>
</protein>
<gene>
    <name evidence="1" type="ordered locus">Cpha266_0260</name>
</gene>
<dbReference type="RefSeq" id="WP_011744165.1">
    <property type="nucleotide sequence ID" value="NC_008639.1"/>
</dbReference>
<reference evidence="1 2" key="1">
    <citation type="submission" date="2006-12" db="EMBL/GenBank/DDBJ databases">
        <title>Complete sequence of Chlorobium phaeobacteroides DSM 266.</title>
        <authorList>
            <consortium name="US DOE Joint Genome Institute"/>
            <person name="Copeland A."/>
            <person name="Lucas S."/>
            <person name="Lapidus A."/>
            <person name="Barry K."/>
            <person name="Detter J.C."/>
            <person name="Glavina del Rio T."/>
            <person name="Hammon N."/>
            <person name="Israni S."/>
            <person name="Pitluck S."/>
            <person name="Goltsman E."/>
            <person name="Schmutz J."/>
            <person name="Larimer F."/>
            <person name="Land M."/>
            <person name="Hauser L."/>
            <person name="Mikhailova N."/>
            <person name="Li T."/>
            <person name="Overmann J."/>
            <person name="Bryant D.A."/>
            <person name="Richardson P."/>
        </authorList>
    </citation>
    <scope>NUCLEOTIDE SEQUENCE [LARGE SCALE GENOMIC DNA]</scope>
    <source>
        <strain evidence="1 2">DSM 266</strain>
    </source>
</reference>
<name>A1BD48_CHLPD</name>
<evidence type="ECO:0000313" key="2">
    <source>
        <dbReference type="Proteomes" id="UP000008701"/>
    </source>
</evidence>
<dbReference type="HOGENOM" id="CLU_1737280_0_0_10"/>
<accession>A1BD48</accession>
<dbReference type="EMBL" id="CP000492">
    <property type="protein sequence ID" value="ABL64325.1"/>
    <property type="molecule type" value="Genomic_DNA"/>
</dbReference>
<dbReference type="PROSITE" id="PS51257">
    <property type="entry name" value="PROKAR_LIPOPROTEIN"/>
    <property type="match status" value="1"/>
</dbReference>
<keyword evidence="2" id="KW-1185">Reference proteome</keyword>
<evidence type="ECO:0008006" key="3">
    <source>
        <dbReference type="Google" id="ProtNLM"/>
    </source>
</evidence>
<dbReference type="Proteomes" id="UP000008701">
    <property type="component" value="Chromosome"/>
</dbReference>
<dbReference type="AlphaFoldDB" id="A1BD48"/>
<proteinExistence type="predicted"/>
<dbReference type="OrthoDB" id="794683at2"/>
<sequence precursor="true">MKSSLIRFAIILFVFLSGCGTKEEPTAQEIAEAQLKETPAYKDYSADANTAFLIEVKERLKAPSGADFPWDDLPKEVTTKGVKLSDMSPYLRKVIKEARKLKKENAVRVYQKDSYVDADNSFGAKIRQRYLGTFIIYTEFGYTKSFVEFY</sequence>
<evidence type="ECO:0000313" key="1">
    <source>
        <dbReference type="EMBL" id="ABL64325.1"/>
    </source>
</evidence>
<organism evidence="1 2">
    <name type="scientific">Chlorobium phaeobacteroides (strain DSM 266 / SMG 266 / 2430)</name>
    <dbReference type="NCBI Taxonomy" id="290317"/>
    <lineage>
        <taxon>Bacteria</taxon>
        <taxon>Pseudomonadati</taxon>
        <taxon>Chlorobiota</taxon>
        <taxon>Chlorobiia</taxon>
        <taxon>Chlorobiales</taxon>
        <taxon>Chlorobiaceae</taxon>
        <taxon>Chlorobium/Pelodictyon group</taxon>
        <taxon>Chlorobium</taxon>
    </lineage>
</organism>